<dbReference type="Pfam" id="PF03564">
    <property type="entry name" value="DUF1759"/>
    <property type="match status" value="1"/>
</dbReference>
<organism evidence="2 3">
    <name type="scientific">Rhodnius prolixus</name>
    <name type="common">Triatomid bug</name>
    <dbReference type="NCBI Taxonomy" id="13249"/>
    <lineage>
        <taxon>Eukaryota</taxon>
        <taxon>Metazoa</taxon>
        <taxon>Ecdysozoa</taxon>
        <taxon>Arthropoda</taxon>
        <taxon>Hexapoda</taxon>
        <taxon>Insecta</taxon>
        <taxon>Pterygota</taxon>
        <taxon>Neoptera</taxon>
        <taxon>Paraneoptera</taxon>
        <taxon>Hemiptera</taxon>
        <taxon>Heteroptera</taxon>
        <taxon>Panheteroptera</taxon>
        <taxon>Cimicomorpha</taxon>
        <taxon>Reduviidae</taxon>
        <taxon>Triatominae</taxon>
        <taxon>Rhodnius</taxon>
    </lineage>
</organism>
<dbReference type="InParanoid" id="T1I5Q8"/>
<keyword evidence="3" id="KW-1185">Reference proteome</keyword>
<dbReference type="EMBL" id="ACPB03029149">
    <property type="status" value="NOT_ANNOTATED_CDS"/>
    <property type="molecule type" value="Genomic_DNA"/>
</dbReference>
<dbReference type="VEuPathDB" id="VectorBase:RPRC011627"/>
<feature type="compositionally biased region" description="Basic and acidic residues" evidence="1">
    <location>
        <begin position="1"/>
        <end position="12"/>
    </location>
</feature>
<protein>
    <submittedName>
        <fullName evidence="2">Uncharacterized protein</fullName>
    </submittedName>
</protein>
<evidence type="ECO:0000256" key="1">
    <source>
        <dbReference type="SAM" id="MobiDB-lite"/>
    </source>
</evidence>
<dbReference type="AlphaFoldDB" id="T1I5Q8"/>
<accession>T1I5Q8</accession>
<dbReference type="Proteomes" id="UP000015103">
    <property type="component" value="Unassembled WGS sequence"/>
</dbReference>
<feature type="region of interest" description="Disordered" evidence="1">
    <location>
        <begin position="1"/>
        <end position="36"/>
    </location>
</feature>
<evidence type="ECO:0000313" key="3">
    <source>
        <dbReference type="Proteomes" id="UP000015103"/>
    </source>
</evidence>
<dbReference type="HOGENOM" id="CLU_1295786_0_0_1"/>
<proteinExistence type="predicted"/>
<dbReference type="InterPro" id="IPR005312">
    <property type="entry name" value="DUF1759"/>
</dbReference>
<reference evidence="2" key="1">
    <citation type="submission" date="2015-05" db="UniProtKB">
        <authorList>
            <consortium name="EnsemblMetazoa"/>
        </authorList>
    </citation>
    <scope>IDENTIFICATION</scope>
</reference>
<dbReference type="EnsemblMetazoa" id="RPRC011627-RA">
    <property type="protein sequence ID" value="RPRC011627-PA"/>
    <property type="gene ID" value="RPRC011627"/>
</dbReference>
<sequence>MDARRPQFEHRNPRTGSAWSGVATPPLAKSAPASQISPVPVTDESIIELARKQLQELVIPNIVPFEGDVLKYRGFKLTFQSEVHKLSLHAAKRLEALRSSLRGPPLSIIQYAPSTEEGYLYAWDMLDSRYEGRLRVASATMEAFLQFPGPDPSIDSYIAWLSQRQIMLDQSAGIVTVYKLINTMAVYMKLSVEVKEQNWGNLPERNSWHYPHS</sequence>
<name>T1I5Q8_RHOPR</name>
<evidence type="ECO:0000313" key="2">
    <source>
        <dbReference type="EnsemblMetazoa" id="RPRC011627-PA"/>
    </source>
</evidence>